<dbReference type="Proteomes" id="UP001266305">
    <property type="component" value="Unassembled WGS sequence"/>
</dbReference>
<evidence type="ECO:0000313" key="1">
    <source>
        <dbReference type="EMBL" id="KAK2089345.1"/>
    </source>
</evidence>
<dbReference type="EMBL" id="JASSZA010000018">
    <property type="protein sequence ID" value="KAK2089345.1"/>
    <property type="molecule type" value="Genomic_DNA"/>
</dbReference>
<reference evidence="1 2" key="1">
    <citation type="submission" date="2023-05" db="EMBL/GenBank/DDBJ databases">
        <title>B98-5 Cell Line De Novo Hybrid Assembly: An Optical Mapping Approach.</title>
        <authorList>
            <person name="Kananen K."/>
            <person name="Auerbach J.A."/>
            <person name="Kautto E."/>
            <person name="Blachly J.S."/>
        </authorList>
    </citation>
    <scope>NUCLEOTIDE SEQUENCE [LARGE SCALE GENOMIC DNA]</scope>
    <source>
        <strain evidence="1">B95-8</strain>
        <tissue evidence="1">Cell line</tissue>
    </source>
</reference>
<proteinExistence type="predicted"/>
<keyword evidence="2" id="KW-1185">Reference proteome</keyword>
<sequence length="182" mass="20657">MDDFQCQQEQMSITHTQRFSAKDEQINLQNTKQQNQTHLCGKGEDIQTDRDVFQTREVECLRTENGTEKPDSSKLETERLVKGMNQQDLEMNVVHDKNMTLTERMGQPCISEVGKLAHGIQQEDVEGPGLQATTASASHTQGVAHLQQQLQSSALETQEIQVFGERRLGKAAMWKETITIEW</sequence>
<comment type="caution">
    <text evidence="1">The sequence shown here is derived from an EMBL/GenBank/DDBJ whole genome shotgun (WGS) entry which is preliminary data.</text>
</comment>
<gene>
    <name evidence="1" type="ORF">P7K49_032011</name>
</gene>
<name>A0ABQ9TX43_SAGOE</name>
<evidence type="ECO:0000313" key="2">
    <source>
        <dbReference type="Proteomes" id="UP001266305"/>
    </source>
</evidence>
<feature type="non-terminal residue" evidence="1">
    <location>
        <position position="182"/>
    </location>
</feature>
<protein>
    <submittedName>
        <fullName evidence="1">Uncharacterized protein</fullName>
    </submittedName>
</protein>
<accession>A0ABQ9TX43</accession>
<organism evidence="1 2">
    <name type="scientific">Saguinus oedipus</name>
    <name type="common">Cotton-top tamarin</name>
    <name type="synonym">Oedipomidas oedipus</name>
    <dbReference type="NCBI Taxonomy" id="9490"/>
    <lineage>
        <taxon>Eukaryota</taxon>
        <taxon>Metazoa</taxon>
        <taxon>Chordata</taxon>
        <taxon>Craniata</taxon>
        <taxon>Vertebrata</taxon>
        <taxon>Euteleostomi</taxon>
        <taxon>Mammalia</taxon>
        <taxon>Eutheria</taxon>
        <taxon>Euarchontoglires</taxon>
        <taxon>Primates</taxon>
        <taxon>Haplorrhini</taxon>
        <taxon>Platyrrhini</taxon>
        <taxon>Cebidae</taxon>
        <taxon>Callitrichinae</taxon>
        <taxon>Saguinus</taxon>
    </lineage>
</organism>